<protein>
    <submittedName>
        <fullName evidence="3">CheW-like protein</fullName>
    </submittedName>
</protein>
<proteinExistence type="predicted"/>
<name>A0A562PHY3_9BURK</name>
<evidence type="ECO:0000313" key="3">
    <source>
        <dbReference type="EMBL" id="TWI44082.1"/>
    </source>
</evidence>
<dbReference type="Pfam" id="PF01584">
    <property type="entry name" value="CheW"/>
    <property type="match status" value="1"/>
</dbReference>
<organism evidence="3 4">
    <name type="scientific">Pseudoduganella flava</name>
    <dbReference type="NCBI Taxonomy" id="871742"/>
    <lineage>
        <taxon>Bacteria</taxon>
        <taxon>Pseudomonadati</taxon>
        <taxon>Pseudomonadota</taxon>
        <taxon>Betaproteobacteria</taxon>
        <taxon>Burkholderiales</taxon>
        <taxon>Oxalobacteraceae</taxon>
        <taxon>Telluria group</taxon>
        <taxon>Pseudoduganella</taxon>
    </lineage>
</organism>
<dbReference type="EMBL" id="CP046904">
    <property type="protein sequence ID" value="QGZ42815.1"/>
    <property type="molecule type" value="Genomic_DNA"/>
</dbReference>
<dbReference type="AlphaFoldDB" id="A0A562PHY3"/>
<sequence>MSAAAPTRRFAVVAIGALTVGIDVDCVVQALPMPAALVPLPRRRGALAGVVDCQGTLIPVADLARWVDTGASSGAAAARRILVLRDGGRRIGLLVDAIDGFADVPADAIARLHHDDDAEEVFQAAAKVPGSETILSVLETGRLVALACAWHGDDGPSAASAAQAPVEQAAVRVLCAVLQAGGVLLALPAVRLAAVLPRPALEPVGGGATAFCRWGERLVPVVAASDAVPELAPTTAGTLLAIVEHAGTALGMLVDAALDMRELALPDGPVPVVHGEDGQAIAWIDVPALFARHPETALSKAAGGAGAPVRNVNDGELLVFEAGGTLATPLDGIEQVLPFDGADGNAPATMPWQGRAIAVTDLRGAGARSGQGAMLVLRAGGGHAACIVERVRSLVPRGTGEVYSLAQPGQGGPACFIAVRDGERTASYRIDDLAERVRRR</sequence>
<dbReference type="InterPro" id="IPR036061">
    <property type="entry name" value="CheW-like_dom_sf"/>
</dbReference>
<dbReference type="PROSITE" id="PS50851">
    <property type="entry name" value="CHEW"/>
    <property type="match status" value="1"/>
</dbReference>
<reference evidence="3" key="2">
    <citation type="submission" date="2019-07" db="EMBL/GenBank/DDBJ databases">
        <authorList>
            <person name="Whitman W."/>
            <person name="Huntemann M."/>
            <person name="Clum A."/>
            <person name="Pillay M."/>
            <person name="Palaniappan K."/>
            <person name="Varghese N."/>
            <person name="Mikhailova N."/>
            <person name="Stamatis D."/>
            <person name="Reddy T."/>
            <person name="Daum C."/>
            <person name="Shapiro N."/>
            <person name="Ivanova N."/>
            <person name="Kyrpides N."/>
            <person name="Woyke T."/>
        </authorList>
    </citation>
    <scope>NUCLEOTIDE SEQUENCE</scope>
    <source>
        <strain evidence="3">CGMCC 1.10685</strain>
    </source>
</reference>
<dbReference type="Gene3D" id="2.30.30.40">
    <property type="entry name" value="SH3 Domains"/>
    <property type="match status" value="1"/>
</dbReference>
<evidence type="ECO:0000313" key="2">
    <source>
        <dbReference type="EMBL" id="QGZ42815.1"/>
    </source>
</evidence>
<dbReference type="EMBL" id="VLKW01000010">
    <property type="protein sequence ID" value="TWI44082.1"/>
    <property type="molecule type" value="Genomic_DNA"/>
</dbReference>
<reference evidence="3 4" key="1">
    <citation type="journal article" date="2015" name="Stand. Genomic Sci.">
        <title>Genomic Encyclopedia of Bacterial and Archaeal Type Strains, Phase III: the genomes of soil and plant-associated and newly described type strains.</title>
        <authorList>
            <person name="Whitman W.B."/>
            <person name="Woyke T."/>
            <person name="Klenk H.P."/>
            <person name="Zhou Y."/>
            <person name="Lilburn T.G."/>
            <person name="Beck B.J."/>
            <person name="De Vos P."/>
            <person name="Vandamme P."/>
            <person name="Eisen J.A."/>
            <person name="Garrity G."/>
            <person name="Hugenholtz P."/>
            <person name="Kyrpides N.C."/>
        </authorList>
    </citation>
    <scope>NUCLEOTIDE SEQUENCE [LARGE SCALE GENOMIC DNA]</scope>
    <source>
        <strain evidence="3 4">CGMCC 1.10685</strain>
    </source>
</reference>
<dbReference type="GO" id="GO:0007165">
    <property type="term" value="P:signal transduction"/>
    <property type="evidence" value="ECO:0007669"/>
    <property type="project" value="InterPro"/>
</dbReference>
<feature type="domain" description="CheW-like" evidence="1">
    <location>
        <begin position="7"/>
        <end position="149"/>
    </location>
</feature>
<dbReference type="Gene3D" id="2.40.50.180">
    <property type="entry name" value="CheA-289, Domain 4"/>
    <property type="match status" value="1"/>
</dbReference>
<evidence type="ECO:0000259" key="1">
    <source>
        <dbReference type="PROSITE" id="PS50851"/>
    </source>
</evidence>
<dbReference type="Proteomes" id="UP000315112">
    <property type="component" value="Unassembled WGS sequence"/>
</dbReference>
<dbReference type="Proteomes" id="UP000437862">
    <property type="component" value="Chromosome"/>
</dbReference>
<accession>A0A562PHY3</accession>
<dbReference type="InterPro" id="IPR002545">
    <property type="entry name" value="CheW-lke_dom"/>
</dbReference>
<keyword evidence="5" id="KW-1185">Reference proteome</keyword>
<evidence type="ECO:0000313" key="5">
    <source>
        <dbReference type="Proteomes" id="UP000437862"/>
    </source>
</evidence>
<reference evidence="2 5" key="3">
    <citation type="submission" date="2019-12" db="EMBL/GenBank/DDBJ databases">
        <title>Draft Genome Sequences of Six Type Strains of the Genus Massilia.</title>
        <authorList>
            <person name="Miess H."/>
            <person name="Frediansyah A."/>
            <person name="Goeker M."/>
            <person name="Gross H."/>
        </authorList>
    </citation>
    <scope>NUCLEOTIDE SEQUENCE [LARGE SCALE GENOMIC DNA]</scope>
    <source>
        <strain evidence="2 5">DSM 26639</strain>
    </source>
</reference>
<dbReference type="OrthoDB" id="8746589at2"/>
<dbReference type="SMART" id="SM00260">
    <property type="entry name" value="CheW"/>
    <property type="match status" value="1"/>
</dbReference>
<dbReference type="GO" id="GO:0006935">
    <property type="term" value="P:chemotaxis"/>
    <property type="evidence" value="ECO:0007669"/>
    <property type="project" value="InterPro"/>
</dbReference>
<dbReference type="RefSeq" id="WP_145879608.1">
    <property type="nucleotide sequence ID" value="NZ_CP046904.1"/>
</dbReference>
<dbReference type="SUPFAM" id="SSF50341">
    <property type="entry name" value="CheW-like"/>
    <property type="match status" value="2"/>
</dbReference>
<evidence type="ECO:0000313" key="4">
    <source>
        <dbReference type="Proteomes" id="UP000315112"/>
    </source>
</evidence>
<gene>
    <name evidence="2" type="ORF">GO485_29770</name>
    <name evidence="3" type="ORF">IP92_04601</name>
</gene>